<dbReference type="PANTHER" id="PTHR12277">
    <property type="entry name" value="ALPHA/BETA HYDROLASE DOMAIN-CONTAINING PROTEIN"/>
    <property type="match status" value="1"/>
</dbReference>
<evidence type="ECO:0000313" key="3">
    <source>
        <dbReference type="EMBL" id="CAH2061802.1"/>
    </source>
</evidence>
<evidence type="ECO:0000313" key="4">
    <source>
        <dbReference type="Proteomes" id="UP000837857"/>
    </source>
</evidence>
<dbReference type="Pfam" id="PF00561">
    <property type="entry name" value="Abhydrolase_1"/>
    <property type="match status" value="1"/>
</dbReference>
<proteinExistence type="predicted"/>
<accession>A0ABN8ILL1</accession>
<dbReference type="EMBL" id="OW152840">
    <property type="protein sequence ID" value="CAH2061802.1"/>
    <property type="molecule type" value="Genomic_DNA"/>
</dbReference>
<name>A0ABN8ILL1_9NEOP</name>
<feature type="domain" description="AB hydrolase-1" evidence="2">
    <location>
        <begin position="135"/>
        <end position="230"/>
    </location>
</feature>
<feature type="non-terminal residue" evidence="3">
    <location>
        <position position="379"/>
    </location>
</feature>
<organism evidence="3 4">
    <name type="scientific">Iphiclides podalirius</name>
    <name type="common">scarce swallowtail</name>
    <dbReference type="NCBI Taxonomy" id="110791"/>
    <lineage>
        <taxon>Eukaryota</taxon>
        <taxon>Metazoa</taxon>
        <taxon>Ecdysozoa</taxon>
        <taxon>Arthropoda</taxon>
        <taxon>Hexapoda</taxon>
        <taxon>Insecta</taxon>
        <taxon>Pterygota</taxon>
        <taxon>Neoptera</taxon>
        <taxon>Endopterygota</taxon>
        <taxon>Lepidoptera</taxon>
        <taxon>Glossata</taxon>
        <taxon>Ditrysia</taxon>
        <taxon>Papilionoidea</taxon>
        <taxon>Papilionidae</taxon>
        <taxon>Papilioninae</taxon>
        <taxon>Iphiclides</taxon>
    </lineage>
</organism>
<gene>
    <name evidence="3" type="ORF">IPOD504_LOCUS11466</name>
</gene>
<dbReference type="SUPFAM" id="SSF53474">
    <property type="entry name" value="alpha/beta-Hydrolases"/>
    <property type="match status" value="1"/>
</dbReference>
<dbReference type="InterPro" id="IPR029058">
    <property type="entry name" value="AB_hydrolase_fold"/>
</dbReference>
<dbReference type="Proteomes" id="UP000837857">
    <property type="component" value="Chromosome 28"/>
</dbReference>
<dbReference type="PANTHER" id="PTHR12277:SF194">
    <property type="entry name" value="FI04476P"/>
    <property type="match status" value="1"/>
</dbReference>
<protein>
    <recommendedName>
        <fullName evidence="2">AB hydrolase-1 domain-containing protein</fullName>
    </recommendedName>
</protein>
<reference evidence="3" key="1">
    <citation type="submission" date="2022-03" db="EMBL/GenBank/DDBJ databases">
        <authorList>
            <person name="Martin H S."/>
        </authorList>
    </citation>
    <scope>NUCLEOTIDE SEQUENCE</scope>
</reference>
<dbReference type="InterPro" id="IPR000073">
    <property type="entry name" value="AB_hydrolase_1"/>
</dbReference>
<keyword evidence="1" id="KW-0472">Membrane</keyword>
<feature type="transmembrane region" description="Helical" evidence="1">
    <location>
        <begin position="12"/>
        <end position="41"/>
    </location>
</feature>
<evidence type="ECO:0000259" key="2">
    <source>
        <dbReference type="Pfam" id="PF00561"/>
    </source>
</evidence>
<keyword evidence="4" id="KW-1185">Reference proteome</keyword>
<sequence length="379" mass="42809">MTKSQGVLICVPLYTISVLFLGASITAGLFVFQVAVVPLIFKYSRTFRRGLVFANFVQWPLGIDYEDPSASGIEGGRNISIEYTSKVDNCPVKIGVWHILPKNTYERMKGSFDQSSDKEQLSASMDRELANSKTPIIMYCHGNSNSRAASHRIRLYKFFQQMDFHTIAFDYRGYGDSTSLTPTEAGVVEDSLMVYEWLELALASGERRPPVFVWGHSLGTGISSHLLGNLNELSVHLLERSAPLPQPNGLILEAPFNNIADEVAEHPLTKLVKWLPYFEHTFVAPFRDEATCEHRFRSDRHLARVPSLPLLILHARDDVIVPYVLGHRLYKSVLESRSERDAPVKIHAYDKKENLGHKWICSAPDLPQVVGDFVKEHQK</sequence>
<evidence type="ECO:0000256" key="1">
    <source>
        <dbReference type="SAM" id="Phobius"/>
    </source>
</evidence>
<keyword evidence="1" id="KW-0812">Transmembrane</keyword>
<dbReference type="Gene3D" id="3.40.50.1820">
    <property type="entry name" value="alpha/beta hydrolase"/>
    <property type="match status" value="1"/>
</dbReference>
<keyword evidence="1" id="KW-1133">Transmembrane helix</keyword>